<evidence type="ECO:0000256" key="6">
    <source>
        <dbReference type="ARBA" id="ARBA00023136"/>
    </source>
</evidence>
<feature type="compositionally biased region" description="Basic and acidic residues" evidence="7">
    <location>
        <begin position="317"/>
        <end position="328"/>
    </location>
</feature>
<evidence type="ECO:0000256" key="3">
    <source>
        <dbReference type="ARBA" id="ARBA00011396"/>
    </source>
</evidence>
<evidence type="ECO:0000259" key="8">
    <source>
        <dbReference type="Pfam" id="PF10256"/>
    </source>
</evidence>
<evidence type="ECO:0000313" key="10">
    <source>
        <dbReference type="Proteomes" id="UP000226192"/>
    </source>
</evidence>
<dbReference type="GO" id="GO:0006612">
    <property type="term" value="P:protein targeting to membrane"/>
    <property type="evidence" value="ECO:0007669"/>
    <property type="project" value="TreeGrafter"/>
</dbReference>
<feature type="compositionally biased region" description="Low complexity" evidence="7">
    <location>
        <begin position="133"/>
        <end position="145"/>
    </location>
</feature>
<evidence type="ECO:0000256" key="5">
    <source>
        <dbReference type="ARBA" id="ARBA00022824"/>
    </source>
</evidence>
<dbReference type="InterPro" id="IPR019383">
    <property type="entry name" value="Golgin_A_7/ERF4"/>
</dbReference>
<feature type="region of interest" description="Disordered" evidence="7">
    <location>
        <begin position="529"/>
        <end position="556"/>
    </location>
</feature>
<evidence type="ECO:0000313" key="9">
    <source>
        <dbReference type="EMBL" id="PHH66114.1"/>
    </source>
</evidence>
<dbReference type="GO" id="GO:0031211">
    <property type="term" value="C:endoplasmic reticulum palmitoyltransferase complex"/>
    <property type="evidence" value="ECO:0007669"/>
    <property type="project" value="TreeGrafter"/>
</dbReference>
<organism evidence="9 10">
    <name type="scientific">Ophiocordyceps australis</name>
    <dbReference type="NCBI Taxonomy" id="1399860"/>
    <lineage>
        <taxon>Eukaryota</taxon>
        <taxon>Fungi</taxon>
        <taxon>Dikarya</taxon>
        <taxon>Ascomycota</taxon>
        <taxon>Pezizomycotina</taxon>
        <taxon>Sordariomycetes</taxon>
        <taxon>Hypocreomycetidae</taxon>
        <taxon>Hypocreales</taxon>
        <taxon>Ophiocordycipitaceae</taxon>
        <taxon>Ophiocordyceps</taxon>
    </lineage>
</organism>
<feature type="compositionally biased region" description="Low complexity" evidence="7">
    <location>
        <begin position="35"/>
        <end position="45"/>
    </location>
</feature>
<reference evidence="9 10" key="1">
    <citation type="submission" date="2017-06" db="EMBL/GenBank/DDBJ databases">
        <title>Ant-infecting Ophiocordyceps genomes reveal a high diversity of potential behavioral manipulation genes and a possible major role for enterotoxins.</title>
        <authorList>
            <person name="De Bekker C."/>
            <person name="Evans H.C."/>
            <person name="Brachmann A."/>
            <person name="Hughes D.P."/>
        </authorList>
    </citation>
    <scope>NUCLEOTIDE SEQUENCE [LARGE SCALE GENOMIC DNA]</scope>
    <source>
        <strain evidence="9 10">Map64</strain>
    </source>
</reference>
<feature type="compositionally biased region" description="Low complexity" evidence="7">
    <location>
        <begin position="1"/>
        <end position="22"/>
    </location>
</feature>
<dbReference type="AlphaFoldDB" id="A0A2C5YGK3"/>
<evidence type="ECO:0000256" key="2">
    <source>
        <dbReference type="ARBA" id="ARBA00007732"/>
    </source>
</evidence>
<accession>A0A2C5YGK3</accession>
<gene>
    <name evidence="9" type="ORF">CDD81_177</name>
</gene>
<keyword evidence="5" id="KW-0256">Endoplasmic reticulum</keyword>
<feature type="compositionally biased region" description="Low complexity" evidence="7">
    <location>
        <begin position="62"/>
        <end position="72"/>
    </location>
</feature>
<comment type="subcellular location">
    <subcellularLocation>
        <location evidence="1">Endoplasmic reticulum membrane</location>
        <topology evidence="1">Peripheral membrane protein</topology>
    </subcellularLocation>
</comment>
<proteinExistence type="inferred from homology"/>
<feature type="region of interest" description="Disordered" evidence="7">
    <location>
        <begin position="314"/>
        <end position="364"/>
    </location>
</feature>
<feature type="region of interest" description="Disordered" evidence="7">
    <location>
        <begin position="133"/>
        <end position="228"/>
    </location>
</feature>
<dbReference type="OrthoDB" id="5377273at2759"/>
<dbReference type="STRING" id="1399860.A0A2C5YGK3"/>
<feature type="compositionally biased region" description="Polar residues" evidence="7">
    <location>
        <begin position="258"/>
        <end position="267"/>
    </location>
</feature>
<feature type="compositionally biased region" description="Polar residues" evidence="7">
    <location>
        <begin position="146"/>
        <end position="155"/>
    </location>
</feature>
<comment type="caution">
    <text evidence="9">The sequence shown here is derived from an EMBL/GenBank/DDBJ whole genome shotgun (WGS) entry which is preliminary data.</text>
</comment>
<feature type="domain" description="Golgin subfamily A member 7/ERF4" evidence="8">
    <location>
        <begin position="396"/>
        <end position="520"/>
    </location>
</feature>
<dbReference type="GO" id="GO:0005789">
    <property type="term" value="C:endoplasmic reticulum membrane"/>
    <property type="evidence" value="ECO:0007669"/>
    <property type="project" value="UniProtKB-SubCell"/>
</dbReference>
<feature type="region of interest" description="Disordered" evidence="7">
    <location>
        <begin position="254"/>
        <end position="278"/>
    </location>
</feature>
<dbReference type="EMBL" id="NJET01000010">
    <property type="protein sequence ID" value="PHH66114.1"/>
    <property type="molecule type" value="Genomic_DNA"/>
</dbReference>
<comment type="subunit">
    <text evidence="3">Interacts with ERF2.</text>
</comment>
<evidence type="ECO:0000256" key="4">
    <source>
        <dbReference type="ARBA" id="ARBA00018463"/>
    </source>
</evidence>
<name>A0A2C5YGK3_9HYPO</name>
<keyword evidence="6" id="KW-0472">Membrane</keyword>
<evidence type="ECO:0000256" key="7">
    <source>
        <dbReference type="SAM" id="MobiDB-lite"/>
    </source>
</evidence>
<evidence type="ECO:0000256" key="1">
    <source>
        <dbReference type="ARBA" id="ARBA00004406"/>
    </source>
</evidence>
<feature type="region of interest" description="Disordered" evidence="7">
    <location>
        <begin position="1"/>
        <end position="72"/>
    </location>
</feature>
<dbReference type="PANTHER" id="PTHR13254:SF0">
    <property type="entry name" value="GOLGIN SUBFAMILY A MEMBER 7_ERF4 DOMAIN-CONTAINING PROTEIN"/>
    <property type="match status" value="1"/>
</dbReference>
<dbReference type="Pfam" id="PF10256">
    <property type="entry name" value="Erf4"/>
    <property type="match status" value="1"/>
</dbReference>
<feature type="region of interest" description="Disordered" evidence="7">
    <location>
        <begin position="92"/>
        <end position="113"/>
    </location>
</feature>
<dbReference type="InterPro" id="IPR051371">
    <property type="entry name" value="Ras_palmitoyltransferase"/>
</dbReference>
<sequence length="556" mass="58953">MKRWQRAAAGSQSQAGCVSGASRMEAGSGCSSSTACLAGLAAPEEAPADGQQQQRAPSPSTPRAASRRAPQLPLPLSLAPFISAAHPDAASFARLPLPPSPRSERGRPGGRAEGVFATAPHALHPSIEPVAAAAAAAADAPSSAPQLSHQPTRPSQHLAAAAAEALNPASQPYSRPLPFKARSPRRRRLSSARLWNPTNSTPRTPSRSRTRARRTSSPPAPPVPLQHPALDTAADCAAGDYPLLSLSQLRQAKHSPATRASLQIERTGSSDKRISLPRSVRLSHDLDPDAVASAIEPHCRPDKGKARAVMLPEPDDDAARHYPPDLERGPAPADARTSAVSDPPAIGSAVSSSNSSIMGQDLPPDGGEEWGPQHPCYPHLNPHVPPDSPEYANTRIIRIRRDWLLQGDLAPTFSNLYPEILDPAGMSEQEFRNIIDKLNSELVPIFSPWSMRNVLDGLLGLVTGWLWDDLGLTGIKARLKSLDKWITQWNTDKENAMAAEEGVVPPKIIPLRQTAYMTLDIQIPDPEIAPVPSTAGADESVADAAGPAEPSGAITA</sequence>
<protein>
    <recommendedName>
        <fullName evidence="4">Ras modification protein ERF4</fullName>
    </recommendedName>
</protein>
<comment type="similarity">
    <text evidence="2">Belongs to the ERF4 family.</text>
</comment>
<feature type="compositionally biased region" description="Low complexity" evidence="7">
    <location>
        <begin position="191"/>
        <end position="205"/>
    </location>
</feature>
<keyword evidence="10" id="KW-1185">Reference proteome</keyword>
<dbReference type="PANTHER" id="PTHR13254">
    <property type="entry name" value="GOLGI AUTOANTIGEN, GOLGIN SUBFAMILY A, 7"/>
    <property type="match status" value="1"/>
</dbReference>
<dbReference type="Proteomes" id="UP000226192">
    <property type="component" value="Unassembled WGS sequence"/>
</dbReference>